<evidence type="ECO:0000313" key="5">
    <source>
        <dbReference type="EMBL" id="KAF5731707.1"/>
    </source>
</evidence>
<dbReference type="FunFam" id="3.40.50.720:FF:000312">
    <property type="entry name" value="(+)-neomenthol dehydrogenase"/>
    <property type="match status" value="1"/>
</dbReference>
<reference evidence="5 6" key="1">
    <citation type="journal article" date="2020" name="Nat. Commun.">
        <title>Genome of Tripterygium wilfordii and identification of cytochrome P450 involved in triptolide biosynthesis.</title>
        <authorList>
            <person name="Tu L."/>
            <person name="Su P."/>
            <person name="Zhang Z."/>
            <person name="Gao L."/>
            <person name="Wang J."/>
            <person name="Hu T."/>
            <person name="Zhou J."/>
            <person name="Zhang Y."/>
            <person name="Zhao Y."/>
            <person name="Liu Y."/>
            <person name="Song Y."/>
            <person name="Tong Y."/>
            <person name="Lu Y."/>
            <person name="Yang J."/>
            <person name="Xu C."/>
            <person name="Jia M."/>
            <person name="Peters R.J."/>
            <person name="Huang L."/>
            <person name="Gao W."/>
        </authorList>
    </citation>
    <scope>NUCLEOTIDE SEQUENCE [LARGE SCALE GENOMIC DNA]</scope>
    <source>
        <strain evidence="6">cv. XIE 37</strain>
        <tissue evidence="5">Leaf</tissue>
    </source>
</reference>
<dbReference type="Proteomes" id="UP000593562">
    <property type="component" value="Unassembled WGS sequence"/>
</dbReference>
<comment type="caution">
    <text evidence="5">The sequence shown here is derived from an EMBL/GenBank/DDBJ whole genome shotgun (WGS) entry which is preliminary data.</text>
</comment>
<evidence type="ECO:0000256" key="3">
    <source>
        <dbReference type="ARBA" id="ARBA00023002"/>
    </source>
</evidence>
<gene>
    <name evidence="5" type="ORF">HS088_TW18G00391</name>
</gene>
<evidence type="ECO:0000256" key="4">
    <source>
        <dbReference type="RuleBase" id="RU000363"/>
    </source>
</evidence>
<dbReference type="PANTHER" id="PTHR43490">
    <property type="entry name" value="(+)-NEOMENTHOL DEHYDROGENASE"/>
    <property type="match status" value="1"/>
</dbReference>
<dbReference type="Gene3D" id="3.40.50.720">
    <property type="entry name" value="NAD(P)-binding Rossmann-like Domain"/>
    <property type="match status" value="1"/>
</dbReference>
<dbReference type="GO" id="GO:0016491">
    <property type="term" value="F:oxidoreductase activity"/>
    <property type="evidence" value="ECO:0007669"/>
    <property type="project" value="UniProtKB-KW"/>
</dbReference>
<dbReference type="AlphaFoldDB" id="A0A7J7CCV5"/>
<dbReference type="PRINTS" id="PR00081">
    <property type="entry name" value="GDHRDH"/>
</dbReference>
<keyword evidence="6" id="KW-1185">Reference proteome</keyword>
<dbReference type="SUPFAM" id="SSF51735">
    <property type="entry name" value="NAD(P)-binding Rossmann-fold domains"/>
    <property type="match status" value="1"/>
</dbReference>
<dbReference type="PRINTS" id="PR00080">
    <property type="entry name" value="SDRFAMILY"/>
</dbReference>
<keyword evidence="3" id="KW-0560">Oxidoreductase</keyword>
<name>A0A7J7CCV5_TRIWF</name>
<proteinExistence type="inferred from homology"/>
<accession>A0A7J7CCV5</accession>
<dbReference type="InterPro" id="IPR002347">
    <property type="entry name" value="SDR_fam"/>
</dbReference>
<sequence>MYINVDFVVCRYAVVTGSNKGIGFETVKQLASNGITVVLAARDEKRGLEAVRNLNELGLSGQVVFHQLDVADSASIASFTDFVKTQFGKLDILVNNAGMLGVTIDIEAIRASGGKIEPSRAMIQTYELTESCLKTNYYGPKTMIESLAPLLQLSDSPTIVNVSSYYGKSEYITNEWAKEVLGDGDKLTEERLEEVLSEFRKDFKDGTLESKGWPTFTAAYKMSKAALIAYTRIAANKYPSFCVNSVCPGFVKTDFNRNKGTLTVEEGAESLLKLALLPKGGPSGLFFMRDQVSIF</sequence>
<keyword evidence="2" id="KW-0521">NADP</keyword>
<dbReference type="PANTHER" id="PTHR43490:SF98">
    <property type="entry name" value="OS02G0640600 PROTEIN"/>
    <property type="match status" value="1"/>
</dbReference>
<dbReference type="Pfam" id="PF00106">
    <property type="entry name" value="adh_short"/>
    <property type="match status" value="1"/>
</dbReference>
<evidence type="ECO:0000313" key="6">
    <source>
        <dbReference type="Proteomes" id="UP000593562"/>
    </source>
</evidence>
<dbReference type="EMBL" id="JAAARO010000018">
    <property type="protein sequence ID" value="KAF5731707.1"/>
    <property type="molecule type" value="Genomic_DNA"/>
</dbReference>
<dbReference type="InParanoid" id="A0A7J7CCV5"/>
<dbReference type="GO" id="GO:0016020">
    <property type="term" value="C:membrane"/>
    <property type="evidence" value="ECO:0007669"/>
    <property type="project" value="TreeGrafter"/>
</dbReference>
<evidence type="ECO:0000256" key="1">
    <source>
        <dbReference type="ARBA" id="ARBA00006484"/>
    </source>
</evidence>
<dbReference type="InterPro" id="IPR036291">
    <property type="entry name" value="NAD(P)-bd_dom_sf"/>
</dbReference>
<evidence type="ECO:0000256" key="2">
    <source>
        <dbReference type="ARBA" id="ARBA00022857"/>
    </source>
</evidence>
<protein>
    <submittedName>
        <fullName evidence="5">NAD(P)-binding Rossmann-fold superfamily protein</fullName>
    </submittedName>
</protein>
<organism evidence="5 6">
    <name type="scientific">Tripterygium wilfordii</name>
    <name type="common">Thunder God vine</name>
    <dbReference type="NCBI Taxonomy" id="458696"/>
    <lineage>
        <taxon>Eukaryota</taxon>
        <taxon>Viridiplantae</taxon>
        <taxon>Streptophyta</taxon>
        <taxon>Embryophyta</taxon>
        <taxon>Tracheophyta</taxon>
        <taxon>Spermatophyta</taxon>
        <taxon>Magnoliopsida</taxon>
        <taxon>eudicotyledons</taxon>
        <taxon>Gunneridae</taxon>
        <taxon>Pentapetalae</taxon>
        <taxon>rosids</taxon>
        <taxon>fabids</taxon>
        <taxon>Celastrales</taxon>
        <taxon>Celastraceae</taxon>
        <taxon>Tripterygium</taxon>
    </lineage>
</organism>
<comment type="similarity">
    <text evidence="1 4">Belongs to the short-chain dehydrogenases/reductases (SDR) family.</text>
</comment>